<dbReference type="Pfam" id="PF17667">
    <property type="entry name" value="Pkinase_fungal"/>
    <property type="match status" value="1"/>
</dbReference>
<evidence type="ECO:0000259" key="1">
    <source>
        <dbReference type="Pfam" id="PF17667"/>
    </source>
</evidence>
<gene>
    <name evidence="2" type="ORF">GALMADRAFT_160286</name>
</gene>
<reference evidence="3" key="1">
    <citation type="journal article" date="2014" name="Proc. Natl. Acad. Sci. U.S.A.">
        <title>Extensive sampling of basidiomycete genomes demonstrates inadequacy of the white-rot/brown-rot paradigm for wood decay fungi.</title>
        <authorList>
            <person name="Riley R."/>
            <person name="Salamov A.A."/>
            <person name="Brown D.W."/>
            <person name="Nagy L.G."/>
            <person name="Floudas D."/>
            <person name="Held B.W."/>
            <person name="Levasseur A."/>
            <person name="Lombard V."/>
            <person name="Morin E."/>
            <person name="Otillar R."/>
            <person name="Lindquist E.A."/>
            <person name="Sun H."/>
            <person name="LaButti K.M."/>
            <person name="Schmutz J."/>
            <person name="Jabbour D."/>
            <person name="Luo H."/>
            <person name="Baker S.E."/>
            <person name="Pisabarro A.G."/>
            <person name="Walton J.D."/>
            <person name="Blanchette R.A."/>
            <person name="Henrissat B."/>
            <person name="Martin F."/>
            <person name="Cullen D."/>
            <person name="Hibbett D.S."/>
            <person name="Grigoriev I.V."/>
        </authorList>
    </citation>
    <scope>NUCLEOTIDE SEQUENCE [LARGE SCALE GENOMIC DNA]</scope>
    <source>
        <strain evidence="3">CBS 339.88</strain>
    </source>
</reference>
<sequence length="199" mass="22279">MKSTADPQNRVNDRGRFKLLSITESTTRTRTIFESEVRMKRGAVMAGTAQFMARAILLQSDAEPDVHEAIHDLESFIWVLSYCAMHNLQLRASEKTTPEEVQAESKALQTLFSQTFSQTTLKGIAAERHGLCQGFLFTTDKDAQKIVKRFMSQALVDLIKDVSQLIYDAYHPFCPVPFDHGSLLAVTDKAIVSLEPLVA</sequence>
<accession>A0A067SIG2</accession>
<dbReference type="Proteomes" id="UP000027222">
    <property type="component" value="Unassembled WGS sequence"/>
</dbReference>
<organism evidence="2 3">
    <name type="scientific">Galerina marginata (strain CBS 339.88)</name>
    <dbReference type="NCBI Taxonomy" id="685588"/>
    <lineage>
        <taxon>Eukaryota</taxon>
        <taxon>Fungi</taxon>
        <taxon>Dikarya</taxon>
        <taxon>Basidiomycota</taxon>
        <taxon>Agaricomycotina</taxon>
        <taxon>Agaricomycetes</taxon>
        <taxon>Agaricomycetidae</taxon>
        <taxon>Agaricales</taxon>
        <taxon>Agaricineae</taxon>
        <taxon>Strophariaceae</taxon>
        <taxon>Galerina</taxon>
    </lineage>
</organism>
<feature type="domain" description="Fungal-type protein kinase" evidence="1">
    <location>
        <begin position="43"/>
        <end position="82"/>
    </location>
</feature>
<evidence type="ECO:0000313" key="3">
    <source>
        <dbReference type="Proteomes" id="UP000027222"/>
    </source>
</evidence>
<evidence type="ECO:0000313" key="2">
    <source>
        <dbReference type="EMBL" id="KDR69802.1"/>
    </source>
</evidence>
<dbReference type="AlphaFoldDB" id="A0A067SIG2"/>
<dbReference type="HOGENOM" id="CLU_1372301_0_0_1"/>
<proteinExistence type="predicted"/>
<dbReference type="STRING" id="685588.A0A067SIG2"/>
<dbReference type="InterPro" id="IPR040976">
    <property type="entry name" value="Pkinase_fungal"/>
</dbReference>
<dbReference type="OrthoDB" id="3036224at2759"/>
<keyword evidence="3" id="KW-1185">Reference proteome</keyword>
<name>A0A067SIG2_GALM3</name>
<dbReference type="EMBL" id="KL142400">
    <property type="protein sequence ID" value="KDR69802.1"/>
    <property type="molecule type" value="Genomic_DNA"/>
</dbReference>
<protein>
    <recommendedName>
        <fullName evidence="1">Fungal-type protein kinase domain-containing protein</fullName>
    </recommendedName>
</protein>